<dbReference type="STRING" id="288768.SAMEA3906486_04660"/>
<dbReference type="Proteomes" id="UP000076848">
    <property type="component" value="Unassembled WGS sequence"/>
</dbReference>
<evidence type="ECO:0000313" key="2">
    <source>
        <dbReference type="Proteomes" id="UP000076848"/>
    </source>
</evidence>
<keyword evidence="2" id="KW-1185">Reference proteome</keyword>
<sequence length="55" mass="6010">MSEAVAQWAGHLEAIEAEGTALKRSAISPERPDPTMEDAFIHLVESADREMEATI</sequence>
<dbReference type="RefSeq" id="WP_021161685.1">
    <property type="nucleotide sequence ID" value="NZ_FKIF01000009.1"/>
</dbReference>
<reference evidence="1 2" key="1">
    <citation type="submission" date="2016-04" db="EMBL/GenBank/DDBJ databases">
        <authorList>
            <consortium name="Pathogen Informatics"/>
        </authorList>
    </citation>
    <scope>NUCLEOTIDE SEQUENCE [LARGE SCALE GENOMIC DNA]</scope>
    <source>
        <strain evidence="1 2">H050680373</strain>
    </source>
</reference>
<accession>A0A157SSS9</accession>
<gene>
    <name evidence="1" type="ORF">SAMEA3906486_04660</name>
</gene>
<dbReference type="EMBL" id="FKIF01000009">
    <property type="protein sequence ID" value="SAI73487.1"/>
    <property type="molecule type" value="Genomic_DNA"/>
</dbReference>
<evidence type="ECO:0000313" key="1">
    <source>
        <dbReference type="EMBL" id="SAI73487.1"/>
    </source>
</evidence>
<proteinExistence type="predicted"/>
<protein>
    <submittedName>
        <fullName evidence="1">Uncharacterized protein</fullName>
    </submittedName>
</protein>
<dbReference type="AlphaFoldDB" id="A0A157SSS9"/>
<name>A0A157SSS9_9BORD</name>
<organism evidence="1 2">
    <name type="scientific">Bordetella ansorpii</name>
    <dbReference type="NCBI Taxonomy" id="288768"/>
    <lineage>
        <taxon>Bacteria</taxon>
        <taxon>Pseudomonadati</taxon>
        <taxon>Pseudomonadota</taxon>
        <taxon>Betaproteobacteria</taxon>
        <taxon>Burkholderiales</taxon>
        <taxon>Alcaligenaceae</taxon>
        <taxon>Bordetella</taxon>
    </lineage>
</organism>